<dbReference type="EC" id="3.5.1.28" evidence="2"/>
<organism evidence="6 7">
    <name type="scientific">Pedobacter psychrophilus</name>
    <dbReference type="NCBI Taxonomy" id="1826909"/>
    <lineage>
        <taxon>Bacteria</taxon>
        <taxon>Pseudomonadati</taxon>
        <taxon>Bacteroidota</taxon>
        <taxon>Sphingobacteriia</taxon>
        <taxon>Sphingobacteriales</taxon>
        <taxon>Sphingobacteriaceae</taxon>
        <taxon>Pedobacter</taxon>
    </lineage>
</organism>
<evidence type="ECO:0000259" key="5">
    <source>
        <dbReference type="SMART" id="SM00644"/>
    </source>
</evidence>
<dbReference type="EMBL" id="LWHJ01000011">
    <property type="protein sequence ID" value="OAQ41609.1"/>
    <property type="molecule type" value="Genomic_DNA"/>
</dbReference>
<dbReference type="InterPro" id="IPR036505">
    <property type="entry name" value="Amidase/PGRP_sf"/>
</dbReference>
<comment type="caution">
    <text evidence="6">The sequence shown here is derived from an EMBL/GenBank/DDBJ whole genome shotgun (WGS) entry which is preliminary data.</text>
</comment>
<dbReference type="GO" id="GO:0009254">
    <property type="term" value="P:peptidoglycan turnover"/>
    <property type="evidence" value="ECO:0007669"/>
    <property type="project" value="TreeGrafter"/>
</dbReference>
<evidence type="ECO:0000256" key="1">
    <source>
        <dbReference type="ARBA" id="ARBA00001561"/>
    </source>
</evidence>
<evidence type="ECO:0000256" key="2">
    <source>
        <dbReference type="ARBA" id="ARBA00011901"/>
    </source>
</evidence>
<dbReference type="PANTHER" id="PTHR30417:SF1">
    <property type="entry name" value="N-ACETYLMURAMOYL-L-ALANINE AMIDASE AMID"/>
    <property type="match status" value="1"/>
</dbReference>
<dbReference type="AlphaFoldDB" id="A0A179DM60"/>
<dbReference type="InterPro" id="IPR002502">
    <property type="entry name" value="Amidase_domain"/>
</dbReference>
<dbReference type="Pfam" id="PF01510">
    <property type="entry name" value="Amidase_2"/>
    <property type="match status" value="1"/>
</dbReference>
<dbReference type="Gene3D" id="3.40.80.10">
    <property type="entry name" value="Peptidoglycan recognition protein-like"/>
    <property type="match status" value="1"/>
</dbReference>
<accession>A0A179DM60</accession>
<dbReference type="GO" id="GO:0008745">
    <property type="term" value="F:N-acetylmuramoyl-L-alanine amidase activity"/>
    <property type="evidence" value="ECO:0007669"/>
    <property type="project" value="UniProtKB-EC"/>
</dbReference>
<evidence type="ECO:0000313" key="7">
    <source>
        <dbReference type="Proteomes" id="UP000078459"/>
    </source>
</evidence>
<comment type="catalytic activity">
    <reaction evidence="1">
        <text>Hydrolyzes the link between N-acetylmuramoyl residues and L-amino acid residues in certain cell-wall glycopeptides.</text>
        <dbReference type="EC" id="3.5.1.28"/>
    </reaction>
</comment>
<dbReference type="PROSITE" id="PS51257">
    <property type="entry name" value="PROKAR_LIPOPROTEIN"/>
    <property type="match status" value="1"/>
</dbReference>
<dbReference type="GO" id="GO:0019867">
    <property type="term" value="C:outer membrane"/>
    <property type="evidence" value="ECO:0007669"/>
    <property type="project" value="TreeGrafter"/>
</dbReference>
<reference evidence="6 7" key="1">
    <citation type="submission" date="2016-04" db="EMBL/GenBank/DDBJ databases">
        <authorList>
            <person name="Evans L.H."/>
            <person name="Alamgir A."/>
            <person name="Owens N."/>
            <person name="Weber N.D."/>
            <person name="Virtaneva K."/>
            <person name="Barbian K."/>
            <person name="Babar A."/>
            <person name="Rosenke K."/>
        </authorList>
    </citation>
    <scope>NUCLEOTIDE SEQUENCE [LARGE SCALE GENOMIC DNA]</scope>
    <source>
        <strain evidence="6 7">CCM 8644</strain>
    </source>
</reference>
<dbReference type="RefSeq" id="WP_068820640.1">
    <property type="nucleotide sequence ID" value="NZ_LWHJ01000011.1"/>
</dbReference>
<protein>
    <recommendedName>
        <fullName evidence="2">N-acetylmuramoyl-L-alanine amidase</fullName>
        <ecNumber evidence="2">3.5.1.28</ecNumber>
    </recommendedName>
</protein>
<reference evidence="6 7" key="2">
    <citation type="submission" date="2016-06" db="EMBL/GenBank/DDBJ databases">
        <title>Pedobacter psychrophilus sp. nov., isolated from Antarctic fragmentary rock.</title>
        <authorList>
            <person name="Svec P."/>
        </authorList>
    </citation>
    <scope>NUCLEOTIDE SEQUENCE [LARGE SCALE GENOMIC DNA]</scope>
    <source>
        <strain evidence="6 7">CCM 8644</strain>
    </source>
</reference>
<proteinExistence type="predicted"/>
<evidence type="ECO:0000256" key="4">
    <source>
        <dbReference type="ARBA" id="ARBA00023316"/>
    </source>
</evidence>
<dbReference type="GO" id="GO:0009253">
    <property type="term" value="P:peptidoglycan catabolic process"/>
    <property type="evidence" value="ECO:0007669"/>
    <property type="project" value="InterPro"/>
</dbReference>
<gene>
    <name evidence="6" type="ORF">A5893_00415</name>
</gene>
<dbReference type="GO" id="GO:0071555">
    <property type="term" value="P:cell wall organization"/>
    <property type="evidence" value="ECO:0007669"/>
    <property type="project" value="UniProtKB-KW"/>
</dbReference>
<dbReference type="PANTHER" id="PTHR30417">
    <property type="entry name" value="N-ACETYLMURAMOYL-L-ALANINE AMIDASE AMID"/>
    <property type="match status" value="1"/>
</dbReference>
<keyword evidence="7" id="KW-1185">Reference proteome</keyword>
<dbReference type="SMART" id="SM00644">
    <property type="entry name" value="Ami_2"/>
    <property type="match status" value="1"/>
</dbReference>
<dbReference type="STRING" id="1826909.A5893_00415"/>
<evidence type="ECO:0000313" key="6">
    <source>
        <dbReference type="EMBL" id="OAQ41609.1"/>
    </source>
</evidence>
<sequence>MKFQHLSILVISILFSSCSPKPFQEAKKIQDEKVQEVTEKLDINLAPVLIDSLGNPLKTSYVPTVNFGTRRPDFVIIHHTAQDSLALTLTTFTLERTQVSAHYVIGRDGQVVQMLNDELRAWHAGLSKWGNNVDMNSCSIGIELDNNGLEPFSDIQINSLMILLTKLKTTYNIPAANFIGHSDISPKRKQDPSILFPWKKLAENGFGLWYNIPNFPPPADFDVEGALRRIGYDTNDLPAAIIAFKRHFVQLDLNPVMTDWDKCVLYNLYRKY</sequence>
<dbReference type="Proteomes" id="UP000078459">
    <property type="component" value="Unassembled WGS sequence"/>
</dbReference>
<dbReference type="OrthoDB" id="9794842at2"/>
<dbReference type="CDD" id="cd06583">
    <property type="entry name" value="PGRP"/>
    <property type="match status" value="1"/>
</dbReference>
<keyword evidence="4" id="KW-0961">Cell wall biogenesis/degradation</keyword>
<name>A0A179DM60_9SPHI</name>
<dbReference type="InterPro" id="IPR051206">
    <property type="entry name" value="NAMLAA_amidase_2"/>
</dbReference>
<evidence type="ECO:0000256" key="3">
    <source>
        <dbReference type="ARBA" id="ARBA00022801"/>
    </source>
</evidence>
<feature type="domain" description="N-acetylmuramoyl-L-alanine amidase" evidence="5">
    <location>
        <begin position="62"/>
        <end position="193"/>
    </location>
</feature>
<dbReference type="SUPFAM" id="SSF55846">
    <property type="entry name" value="N-acetylmuramoyl-L-alanine amidase-like"/>
    <property type="match status" value="1"/>
</dbReference>
<keyword evidence="3" id="KW-0378">Hydrolase</keyword>